<evidence type="ECO:0000256" key="2">
    <source>
        <dbReference type="RuleBase" id="RU363116"/>
    </source>
</evidence>
<accession>A0A061RV19</accession>
<evidence type="ECO:0000256" key="1">
    <source>
        <dbReference type="ARBA" id="ARBA00005350"/>
    </source>
</evidence>
<evidence type="ECO:0000313" key="3">
    <source>
        <dbReference type="EMBL" id="JAC74426.1"/>
    </source>
</evidence>
<dbReference type="GO" id="GO:0017128">
    <property type="term" value="F:phospholipid scramblase activity"/>
    <property type="evidence" value="ECO:0007669"/>
    <property type="project" value="InterPro"/>
</dbReference>
<dbReference type="PANTHER" id="PTHR23248">
    <property type="entry name" value="PHOSPHOLIPID SCRAMBLASE-RELATED"/>
    <property type="match status" value="1"/>
</dbReference>
<proteinExistence type="inferred from homology"/>
<reference evidence="3" key="1">
    <citation type="submission" date="2014-05" db="EMBL/GenBank/DDBJ databases">
        <title>The transcriptome of the halophilic microalga Tetraselmis sp. GSL018 isolated from the Great Salt Lake, Utah.</title>
        <authorList>
            <person name="Jinkerson R.E."/>
            <person name="D'Adamo S."/>
            <person name="Posewitz M.C."/>
        </authorList>
    </citation>
    <scope>NUCLEOTIDE SEQUENCE</scope>
    <source>
        <strain evidence="3">GSL018</strain>
    </source>
</reference>
<name>A0A061RV19_9CHLO</name>
<dbReference type="PANTHER" id="PTHR23248:SF9">
    <property type="entry name" value="PHOSPHOLIPID SCRAMBLASE"/>
    <property type="match status" value="1"/>
</dbReference>
<sequence length="283" mass="31300">MQAPLQAQWNAGAPAPYQSPQSDLLAPVQAVMVRQKLQIFEQFCPACEKQNFYRIGVCDPSKVSHPPDGNEFNAMQPSFVAQEDSECLCRFFCGKMREFRMLISEAAGLDAPGQPYLRLERPFRCTIPCCCVMVCPQELSVQDAQGRHLGSVVQDWSCGRCWELACCPGGYMYYAVKGAAGDPQFYLRVMYPSLCNGCTNCCAPTCLNTAFVVDILDADSRTHLGHLKNVFPGFNCRCLADASNLVMGFPSKATPEQRALLLGALFLVEYVYFEKSDNNNSSG</sequence>
<dbReference type="InterPro" id="IPR005552">
    <property type="entry name" value="Scramblase"/>
</dbReference>
<comment type="similarity">
    <text evidence="1 2">Belongs to the phospholipid scramblase family.</text>
</comment>
<organism evidence="3">
    <name type="scientific">Tetraselmis sp. GSL018</name>
    <dbReference type="NCBI Taxonomy" id="582737"/>
    <lineage>
        <taxon>Eukaryota</taxon>
        <taxon>Viridiplantae</taxon>
        <taxon>Chlorophyta</taxon>
        <taxon>core chlorophytes</taxon>
        <taxon>Chlorodendrophyceae</taxon>
        <taxon>Chlorodendrales</taxon>
        <taxon>Chlorodendraceae</taxon>
        <taxon>Tetraselmis</taxon>
    </lineage>
</organism>
<dbReference type="AlphaFoldDB" id="A0A061RV19"/>
<dbReference type="GO" id="GO:0005886">
    <property type="term" value="C:plasma membrane"/>
    <property type="evidence" value="ECO:0007669"/>
    <property type="project" value="TreeGrafter"/>
</dbReference>
<dbReference type="Pfam" id="PF03803">
    <property type="entry name" value="Scramblase"/>
    <property type="match status" value="2"/>
</dbReference>
<gene>
    <name evidence="3" type="ORF">TSPGSL018_25987</name>
</gene>
<protein>
    <recommendedName>
        <fullName evidence="2">Phospholipid scramblase</fullName>
    </recommendedName>
</protein>
<dbReference type="EMBL" id="GBEZ01011351">
    <property type="protein sequence ID" value="JAC74426.1"/>
    <property type="molecule type" value="Transcribed_RNA"/>
</dbReference>